<proteinExistence type="predicted"/>
<dbReference type="Proteomes" id="UP001236507">
    <property type="component" value="Unassembled WGS sequence"/>
</dbReference>
<evidence type="ECO:0000313" key="4">
    <source>
        <dbReference type="Proteomes" id="UP001236507"/>
    </source>
</evidence>
<dbReference type="InterPro" id="IPR005181">
    <property type="entry name" value="SASA"/>
</dbReference>
<keyword evidence="4" id="KW-1185">Reference proteome</keyword>
<evidence type="ECO:0000256" key="1">
    <source>
        <dbReference type="ARBA" id="ARBA00022801"/>
    </source>
</evidence>
<comment type="caution">
    <text evidence="3">The sequence shown here is derived from an EMBL/GenBank/DDBJ whole genome shotgun (WGS) entry which is preliminary data.</text>
</comment>
<keyword evidence="1" id="KW-0378">Hydrolase</keyword>
<evidence type="ECO:0000259" key="2">
    <source>
        <dbReference type="Pfam" id="PF03629"/>
    </source>
</evidence>
<dbReference type="InterPro" id="IPR036514">
    <property type="entry name" value="SGNH_hydro_sf"/>
</dbReference>
<evidence type="ECO:0000313" key="3">
    <source>
        <dbReference type="EMBL" id="MDI9857793.1"/>
    </source>
</evidence>
<dbReference type="PANTHER" id="PTHR31988">
    <property type="entry name" value="ESTERASE, PUTATIVE (DUF303)-RELATED"/>
    <property type="match status" value="1"/>
</dbReference>
<dbReference type="InterPro" id="IPR052940">
    <property type="entry name" value="Carb_Esterase_6"/>
</dbReference>
<protein>
    <submittedName>
        <fullName evidence="3">Sialate O-acetylesterase</fullName>
    </submittedName>
</protein>
<name>A0ABT6Y2K8_9BACT</name>
<dbReference type="Gene3D" id="3.40.50.1110">
    <property type="entry name" value="SGNH hydrolase"/>
    <property type="match status" value="1"/>
</dbReference>
<accession>A0ABT6Y2K8</accession>
<gene>
    <name evidence="3" type="ORF">QM524_01105</name>
</gene>
<dbReference type="SUPFAM" id="SSF52266">
    <property type="entry name" value="SGNH hydrolase"/>
    <property type="match status" value="1"/>
</dbReference>
<dbReference type="PANTHER" id="PTHR31988:SF19">
    <property type="entry name" value="9-O-ACETYL-N-ACETYLNEURAMINIC ACID DEACETYLASE-RELATED"/>
    <property type="match status" value="1"/>
</dbReference>
<dbReference type="Pfam" id="PF03629">
    <property type="entry name" value="SASA"/>
    <property type="match status" value="1"/>
</dbReference>
<organism evidence="3 4">
    <name type="scientific">Flectobacillus roseus</name>
    <dbReference type="NCBI Taxonomy" id="502259"/>
    <lineage>
        <taxon>Bacteria</taxon>
        <taxon>Pseudomonadati</taxon>
        <taxon>Bacteroidota</taxon>
        <taxon>Cytophagia</taxon>
        <taxon>Cytophagales</taxon>
        <taxon>Flectobacillaceae</taxon>
        <taxon>Flectobacillus</taxon>
    </lineage>
</organism>
<dbReference type="EMBL" id="JASHIF010000002">
    <property type="protein sequence ID" value="MDI9857793.1"/>
    <property type="molecule type" value="Genomic_DNA"/>
</dbReference>
<reference evidence="3 4" key="1">
    <citation type="submission" date="2023-05" db="EMBL/GenBank/DDBJ databases">
        <title>Novel species of genus Flectobacillus isolated from stream in China.</title>
        <authorList>
            <person name="Lu H."/>
        </authorList>
    </citation>
    <scope>NUCLEOTIDE SEQUENCE [LARGE SCALE GENOMIC DNA]</scope>
    <source>
        <strain evidence="3 4">KCTC 42575</strain>
    </source>
</reference>
<feature type="domain" description="Sialate O-acetylesterase" evidence="2">
    <location>
        <begin position="105"/>
        <end position="309"/>
    </location>
</feature>
<sequence length="542" mass="60190">MAQIKIRYPESRFVFQRNNNNQAEVPVVLQFDKPVQKIEIQAIARSMSTPQGTSTDWITVQKNSQSNTCYTKITLSGGWYDLVVRAFDGLTFIGIDTLKRVGVGEVFIVAGQSNATGDNELRNQNIFGPSATDDRVETINYFNGESTTYGATKYPYPVISQIDSTFRLAPFGNSAWCWGVLGDSLAKKLNVPILFFNAGWSGSGISSWVSSAEDSTATPSEFITYPRGLPYGNLRSSLRFYTAQFGLRAILWHQGETDNLYQTDRDTYGKKLKRLIEKSREHSNAPNLAWVVARATRFRGLSIQASRVWQPVIDAQNDVLGINGQGQANYLPNTFIGPATDSLIGPSIRTIDSVHFQGKGIVKLAQAWNMYLDSHFFSTSTPILSTALPLIGSTCASITSLKFTLSNPTLYSMIEWSNDPLAKQVFSKNTSVNLSQNQFARVRVKDAQDRELFSPLLYTPNNFAGLYPLESIQSGYWHDTGIWSCGRIPTALDEVTILKNHEVVVGTGLSAQFKKLNLLGNLYLFGDTHLFSNKVVPKSPKE</sequence>
<dbReference type="RefSeq" id="WP_283343096.1">
    <property type="nucleotide sequence ID" value="NZ_JASHIF010000002.1"/>
</dbReference>